<evidence type="ECO:0000256" key="1">
    <source>
        <dbReference type="SAM" id="MobiDB-lite"/>
    </source>
</evidence>
<accession>A0A133V2L1</accession>
<reference evidence="3 4" key="1">
    <citation type="journal article" date="2016" name="Sci. Rep.">
        <title>Metabolic traits of an uncultured archaeal lineage -MSBL1- from brine pools of the Red Sea.</title>
        <authorList>
            <person name="Mwirichia R."/>
            <person name="Alam I."/>
            <person name="Rashid M."/>
            <person name="Vinu M."/>
            <person name="Ba-Alawi W."/>
            <person name="Anthony Kamau A."/>
            <person name="Kamanda Ngugi D."/>
            <person name="Goker M."/>
            <person name="Klenk H.P."/>
            <person name="Bajic V."/>
            <person name="Stingl U."/>
        </authorList>
    </citation>
    <scope>NUCLEOTIDE SEQUENCE [LARGE SCALE GENOMIC DNA]</scope>
    <source>
        <strain evidence="3">SCGC-AAA259M10</strain>
    </source>
</reference>
<dbReference type="InterPro" id="IPR041664">
    <property type="entry name" value="AAA_16"/>
</dbReference>
<comment type="caution">
    <text evidence="3">The sequence shown here is derived from an EMBL/GenBank/DDBJ whole genome shotgun (WGS) entry which is preliminary data.</text>
</comment>
<dbReference type="Pfam" id="PF13191">
    <property type="entry name" value="AAA_16"/>
    <property type="match status" value="1"/>
</dbReference>
<feature type="compositionally biased region" description="Basic and acidic residues" evidence="1">
    <location>
        <begin position="76"/>
        <end position="86"/>
    </location>
</feature>
<evidence type="ECO:0000313" key="4">
    <source>
        <dbReference type="Proteomes" id="UP000070341"/>
    </source>
</evidence>
<dbReference type="SUPFAM" id="SSF52540">
    <property type="entry name" value="P-loop containing nucleoside triphosphate hydrolases"/>
    <property type="match status" value="1"/>
</dbReference>
<keyword evidence="4" id="KW-1185">Reference proteome</keyword>
<organism evidence="3 4">
    <name type="scientific">candidate division MSBL1 archaeon SCGC-AAA259M10</name>
    <dbReference type="NCBI Taxonomy" id="1698270"/>
    <lineage>
        <taxon>Archaea</taxon>
        <taxon>Methanobacteriati</taxon>
        <taxon>Methanobacteriota</taxon>
        <taxon>candidate division MSBL1</taxon>
    </lineage>
</organism>
<dbReference type="Gene3D" id="3.40.50.300">
    <property type="entry name" value="P-loop containing nucleotide triphosphate hydrolases"/>
    <property type="match status" value="1"/>
</dbReference>
<evidence type="ECO:0000313" key="3">
    <source>
        <dbReference type="EMBL" id="KXB00688.1"/>
    </source>
</evidence>
<dbReference type="InterPro" id="IPR027417">
    <property type="entry name" value="P-loop_NTPase"/>
</dbReference>
<feature type="region of interest" description="Disordered" evidence="1">
    <location>
        <begin position="48"/>
        <end position="94"/>
    </location>
</feature>
<dbReference type="Proteomes" id="UP000070341">
    <property type="component" value="Unassembled WGS sequence"/>
</dbReference>
<dbReference type="Gene3D" id="1.10.8.60">
    <property type="match status" value="1"/>
</dbReference>
<sequence length="94" mass="10546">MTSDVMKMFEEEIERETVFEDVSKASPDYVPERLVHRREEEEKLRDVLEPPLNGGPRGVLITGPVGVGKTAMTSKMGRELERKAGEEGPPPPLR</sequence>
<proteinExistence type="predicted"/>
<dbReference type="EMBL" id="LHXU01000006">
    <property type="protein sequence ID" value="KXB00688.1"/>
    <property type="molecule type" value="Genomic_DNA"/>
</dbReference>
<dbReference type="AlphaFoldDB" id="A0A133V2L1"/>
<protein>
    <recommendedName>
        <fullName evidence="2">Orc1-like AAA ATPase domain-containing protein</fullName>
    </recommendedName>
</protein>
<feature type="domain" description="Orc1-like AAA ATPase" evidence="2">
    <location>
        <begin position="33"/>
        <end position="83"/>
    </location>
</feature>
<evidence type="ECO:0000259" key="2">
    <source>
        <dbReference type="Pfam" id="PF13191"/>
    </source>
</evidence>
<gene>
    <name evidence="3" type="ORF">AKJ40_00890</name>
</gene>
<name>A0A133V2L1_9EURY</name>